<protein>
    <recommendedName>
        <fullName evidence="2">LYR motif-containing protein Cup1-like N-terminal domain-containing protein</fullName>
    </recommendedName>
</protein>
<dbReference type="InterPro" id="IPR046896">
    <property type="entry name" value="Cup1-like_N"/>
</dbReference>
<evidence type="ECO:0000259" key="2">
    <source>
        <dbReference type="Pfam" id="PF20263"/>
    </source>
</evidence>
<dbReference type="Pfam" id="PF20263">
    <property type="entry name" value="LYRM2-like"/>
    <property type="match status" value="1"/>
</dbReference>
<feature type="domain" description="LYR motif-containing protein Cup1-like N-terminal" evidence="2">
    <location>
        <begin position="13"/>
        <end position="97"/>
    </location>
</feature>
<dbReference type="AlphaFoldDB" id="A0A9P6X406"/>
<proteinExistence type="predicted"/>
<dbReference type="Proteomes" id="UP000716291">
    <property type="component" value="Unassembled WGS sequence"/>
</dbReference>
<evidence type="ECO:0000313" key="4">
    <source>
        <dbReference type="Proteomes" id="UP000716291"/>
    </source>
</evidence>
<name>A0A9P6X406_RHIOR</name>
<accession>A0A9P6X406</accession>
<dbReference type="OrthoDB" id="5521299at2759"/>
<organism evidence="3 4">
    <name type="scientific">Rhizopus oryzae</name>
    <name type="common">Mucormycosis agent</name>
    <name type="synonym">Rhizopus arrhizus var. delemar</name>
    <dbReference type="NCBI Taxonomy" id="64495"/>
    <lineage>
        <taxon>Eukaryota</taxon>
        <taxon>Fungi</taxon>
        <taxon>Fungi incertae sedis</taxon>
        <taxon>Mucoromycota</taxon>
        <taxon>Mucoromycotina</taxon>
        <taxon>Mucoromycetes</taxon>
        <taxon>Mucorales</taxon>
        <taxon>Mucorineae</taxon>
        <taxon>Rhizopodaceae</taxon>
        <taxon>Rhizopus</taxon>
    </lineage>
</organism>
<evidence type="ECO:0000256" key="1">
    <source>
        <dbReference type="SAM" id="Coils"/>
    </source>
</evidence>
<keyword evidence="4" id="KW-1185">Reference proteome</keyword>
<keyword evidence="1" id="KW-0175">Coiled coil</keyword>
<comment type="caution">
    <text evidence="3">The sequence shown here is derived from an EMBL/GenBank/DDBJ whole genome shotgun (WGS) entry which is preliminary data.</text>
</comment>
<sequence length="357" mass="41427">MFPANHTSYIRALYKNILAEGSLFFDDRSRIYIKDRARLTFKEYKSCTDIERIKNKIKEARKKLHRIEQANRGKQKSAYKILLEVYGRRGKVRHSLLYPYLHQFKPEDFKLPEPFVPHVPHTAPPPPLCPPLYALITQHLGKRLEPELPVPAFKPLHPGRKANLLWRHRSMLLDRVQVPLPFEILCELETKAGAAANHPVSLAVLGRGGPRWDEFYYAYERNPNIAHLSPHLTAFVPQSRFARSQTVADIRSPYSAPSKPSVLDYLEQDELKDKKGPKLLPFSPRYDERQKRRLYRRLLSEIPCITMFTGNTLWKQGTNYRISKSNWAVKGVTQVLMDVPSAEVIDSTLNKNKRKKK</sequence>
<reference evidence="3" key="1">
    <citation type="journal article" date="2020" name="Microb. Genom.">
        <title>Genetic diversity of clinical and environmental Mucorales isolates obtained from an investigation of mucormycosis cases among solid organ transplant recipients.</title>
        <authorList>
            <person name="Nguyen M.H."/>
            <person name="Kaul D."/>
            <person name="Muto C."/>
            <person name="Cheng S.J."/>
            <person name="Richter R.A."/>
            <person name="Bruno V.M."/>
            <person name="Liu G."/>
            <person name="Beyhan S."/>
            <person name="Sundermann A.J."/>
            <person name="Mounaud S."/>
            <person name="Pasculle A.W."/>
            <person name="Nierman W.C."/>
            <person name="Driscoll E."/>
            <person name="Cumbie R."/>
            <person name="Clancy C.J."/>
            <person name="Dupont C.L."/>
        </authorList>
    </citation>
    <scope>NUCLEOTIDE SEQUENCE</scope>
    <source>
        <strain evidence="3">GL11</strain>
    </source>
</reference>
<dbReference type="EMBL" id="JAANQT010001638">
    <property type="protein sequence ID" value="KAG1304427.1"/>
    <property type="molecule type" value="Genomic_DNA"/>
</dbReference>
<feature type="coiled-coil region" evidence="1">
    <location>
        <begin position="50"/>
        <end position="77"/>
    </location>
</feature>
<dbReference type="CDD" id="cd20273">
    <property type="entry name" value="Complex1_LYR_unchar"/>
    <property type="match status" value="1"/>
</dbReference>
<gene>
    <name evidence="3" type="ORF">G6F64_009215</name>
</gene>
<evidence type="ECO:0000313" key="3">
    <source>
        <dbReference type="EMBL" id="KAG1304427.1"/>
    </source>
</evidence>